<dbReference type="Proteomes" id="UP000029003">
    <property type="component" value="Unassembled WGS sequence"/>
</dbReference>
<feature type="non-terminal residue" evidence="1">
    <location>
        <position position="1"/>
    </location>
</feature>
<gene>
    <name evidence="1" type="ORF">THER5_1849</name>
</gene>
<sequence>GLAANEGSQYLHVVSGRFGTSLHAVSVKAGESALASKIDAILKQMVTSGTWRSFADEMTNQLGYHPSAKLNPPTIRSDNG</sequence>
<dbReference type="AlphaFoldDB" id="A0A087E8B9"/>
<dbReference type="EMBL" id="JGZT01000004">
    <property type="protein sequence ID" value="KFJ04020.1"/>
    <property type="molecule type" value="Genomic_DNA"/>
</dbReference>
<protein>
    <submittedName>
        <fullName evidence="1">ABC transporter substrate-binding protein</fullName>
    </submittedName>
</protein>
<accession>A0A087E8B9</accession>
<comment type="caution">
    <text evidence="1">The sequence shown here is derived from an EMBL/GenBank/DDBJ whole genome shotgun (WGS) entry which is preliminary data.</text>
</comment>
<name>A0A087E8B9_9BIFI</name>
<reference evidence="1 2" key="1">
    <citation type="submission" date="2014-03" db="EMBL/GenBank/DDBJ databases">
        <title>Genomics of Bifidobacteria.</title>
        <authorList>
            <person name="Ventura M."/>
            <person name="Milani C."/>
            <person name="Lugli G.A."/>
        </authorList>
    </citation>
    <scope>NUCLEOTIDE SEQUENCE [LARGE SCALE GENOMIC DNA]</scope>
    <source>
        <strain evidence="1 2">LMG 21395</strain>
    </source>
</reference>
<evidence type="ECO:0000313" key="1">
    <source>
        <dbReference type="EMBL" id="KFJ04020.1"/>
    </source>
</evidence>
<proteinExistence type="predicted"/>
<evidence type="ECO:0000313" key="2">
    <source>
        <dbReference type="Proteomes" id="UP000029003"/>
    </source>
</evidence>
<organism evidence="1 2">
    <name type="scientific">Bifidobacterium thermacidophilum subsp. thermacidophilum</name>
    <dbReference type="NCBI Taxonomy" id="79262"/>
    <lineage>
        <taxon>Bacteria</taxon>
        <taxon>Bacillati</taxon>
        <taxon>Actinomycetota</taxon>
        <taxon>Actinomycetes</taxon>
        <taxon>Bifidobacteriales</taxon>
        <taxon>Bifidobacteriaceae</taxon>
        <taxon>Bifidobacterium</taxon>
    </lineage>
</organism>